<reference evidence="2" key="1">
    <citation type="submission" date="2016-03" db="EMBL/GenBank/DDBJ databases">
        <authorList>
            <person name="Guldener U."/>
        </authorList>
    </citation>
    <scope>NUCLEOTIDE SEQUENCE [LARGE SCALE GENOMIC DNA]</scope>
</reference>
<organism evidence="1 2">
    <name type="scientific">Rhynchosporium secalis</name>
    <name type="common">Barley scald fungus</name>
    <dbReference type="NCBI Taxonomy" id="38038"/>
    <lineage>
        <taxon>Eukaryota</taxon>
        <taxon>Fungi</taxon>
        <taxon>Dikarya</taxon>
        <taxon>Ascomycota</taxon>
        <taxon>Pezizomycotina</taxon>
        <taxon>Leotiomycetes</taxon>
        <taxon>Helotiales</taxon>
        <taxon>Ploettnerulaceae</taxon>
        <taxon>Rhynchosporium</taxon>
    </lineage>
</organism>
<proteinExistence type="predicted"/>
<evidence type="ECO:0000313" key="2">
    <source>
        <dbReference type="Proteomes" id="UP000177625"/>
    </source>
</evidence>
<dbReference type="AlphaFoldDB" id="A0A1E1MLC3"/>
<name>A0A1E1MLC3_RHYSE</name>
<accession>A0A1E1MLC3</accession>
<evidence type="ECO:0000313" key="1">
    <source>
        <dbReference type="EMBL" id="CZT49870.1"/>
    </source>
</evidence>
<sequence>MDWGFTYFKSHSREEPPEFPPNTPLQLRIPYLFPASSPA</sequence>
<dbReference type="Proteomes" id="UP000177625">
    <property type="component" value="Unassembled WGS sequence"/>
</dbReference>
<keyword evidence="2" id="KW-1185">Reference proteome</keyword>
<gene>
    <name evidence="1" type="ORF">RSE6_10769</name>
</gene>
<protein>
    <submittedName>
        <fullName evidence="1">Uncharacterized protein</fullName>
    </submittedName>
</protein>
<dbReference type="EMBL" id="FJVC01000396">
    <property type="protein sequence ID" value="CZT49870.1"/>
    <property type="molecule type" value="Genomic_DNA"/>
</dbReference>